<proteinExistence type="predicted"/>
<sequence>MHELSVKCLLYAVDQALLAPSACELVYRRWCPVTASKARTGGVGEAARRLSYETNAVDELIDAEFENGF</sequence>
<evidence type="ECO:0000313" key="1">
    <source>
        <dbReference type="EMBL" id="GBP97422.1"/>
    </source>
</evidence>
<dbReference type="Proteomes" id="UP000299102">
    <property type="component" value="Unassembled WGS sequence"/>
</dbReference>
<organism evidence="1 2">
    <name type="scientific">Eumeta variegata</name>
    <name type="common">Bagworm moth</name>
    <name type="synonym">Eumeta japonica</name>
    <dbReference type="NCBI Taxonomy" id="151549"/>
    <lineage>
        <taxon>Eukaryota</taxon>
        <taxon>Metazoa</taxon>
        <taxon>Ecdysozoa</taxon>
        <taxon>Arthropoda</taxon>
        <taxon>Hexapoda</taxon>
        <taxon>Insecta</taxon>
        <taxon>Pterygota</taxon>
        <taxon>Neoptera</taxon>
        <taxon>Endopterygota</taxon>
        <taxon>Lepidoptera</taxon>
        <taxon>Glossata</taxon>
        <taxon>Ditrysia</taxon>
        <taxon>Tineoidea</taxon>
        <taxon>Psychidae</taxon>
        <taxon>Oiketicinae</taxon>
        <taxon>Eumeta</taxon>
    </lineage>
</organism>
<keyword evidence="2" id="KW-1185">Reference proteome</keyword>
<dbReference type="AlphaFoldDB" id="A0A4C2AC65"/>
<protein>
    <submittedName>
        <fullName evidence="1">Uncharacterized protein</fullName>
    </submittedName>
</protein>
<dbReference type="EMBL" id="BGZK01002933">
    <property type="protein sequence ID" value="GBP97422.1"/>
    <property type="molecule type" value="Genomic_DNA"/>
</dbReference>
<comment type="caution">
    <text evidence="1">The sequence shown here is derived from an EMBL/GenBank/DDBJ whole genome shotgun (WGS) entry which is preliminary data.</text>
</comment>
<gene>
    <name evidence="1" type="ORF">EVAR_100253_1</name>
</gene>
<evidence type="ECO:0000313" key="2">
    <source>
        <dbReference type="Proteomes" id="UP000299102"/>
    </source>
</evidence>
<dbReference type="OrthoDB" id="10014409at2759"/>
<name>A0A4C2AC65_EUMVA</name>
<accession>A0A4C2AC65</accession>
<reference evidence="1 2" key="1">
    <citation type="journal article" date="2019" name="Commun. Biol.">
        <title>The bagworm genome reveals a unique fibroin gene that provides high tensile strength.</title>
        <authorList>
            <person name="Kono N."/>
            <person name="Nakamura H."/>
            <person name="Ohtoshi R."/>
            <person name="Tomita M."/>
            <person name="Numata K."/>
            <person name="Arakawa K."/>
        </authorList>
    </citation>
    <scope>NUCLEOTIDE SEQUENCE [LARGE SCALE GENOMIC DNA]</scope>
</reference>